<dbReference type="EMBL" id="CP036150">
    <property type="protein sequence ID" value="QEN07630.1"/>
    <property type="molecule type" value="Genomic_DNA"/>
</dbReference>
<dbReference type="OrthoDB" id="9773982at2"/>
<dbReference type="PROSITE" id="PS51199">
    <property type="entry name" value="SF4_HELICASE"/>
    <property type="match status" value="1"/>
</dbReference>
<keyword evidence="8 12" id="KW-0238">DNA-binding</keyword>
<sequence>MDSGSLKDKVPPYNEDAESAVLGALLINFSLDALDTVRMYLGVGDFFRTAHQYIFHAIEQLEKRGSGVDLLTLVEELKSEALLEKSGGVAYVSSLTSSVPTTANIEYYSKIVQECSIRRRLLSISADMHQQAHDDSKDTAEILEEVERQVFDINDKRSVDSIKSAGDVIKEAIFAIEQRYSQKGDFTGVPSGFDELDAMTTGFQKSEMIVIGARPSVGKTAFALTLAANIAIKSKINCGFFTLEMTTLSVMQRLLSLQANINSNKIRTGLLKPSDFNSLTDAASSIYDAPLWIDDTPNMKLLDLRAQSRRMVSKFDVKIIFVDYLGLITFEDKRIPRHEQMAEVSRSLKALARELDIPIVALSQVGRQTEGKAPGLADLRESGAIEQDADVVMFLHRERGIDNHDGTPENIETELIIAKQRNGPVGVVKMAFIPHFTKFVPLAYNS</sequence>
<dbReference type="NCBIfam" id="TIGR00665">
    <property type="entry name" value="DnaB"/>
    <property type="match status" value="1"/>
</dbReference>
<evidence type="ECO:0000256" key="7">
    <source>
        <dbReference type="ARBA" id="ARBA00022840"/>
    </source>
</evidence>
<proteinExistence type="inferred from homology"/>
<keyword evidence="15" id="KW-1185">Reference proteome</keyword>
<keyword evidence="3 12" id="KW-0235">DNA replication</keyword>
<dbReference type="Proteomes" id="UP000324209">
    <property type="component" value="Chromosome"/>
</dbReference>
<protein>
    <recommendedName>
        <fullName evidence="11 12">Replicative DNA helicase</fullName>
        <ecNumber evidence="11 12">5.6.2.3</ecNumber>
    </recommendedName>
</protein>
<evidence type="ECO:0000256" key="9">
    <source>
        <dbReference type="ARBA" id="ARBA00023235"/>
    </source>
</evidence>
<dbReference type="GO" id="GO:0006269">
    <property type="term" value="P:DNA replication, synthesis of primer"/>
    <property type="evidence" value="ECO:0007669"/>
    <property type="project" value="UniProtKB-UniRule"/>
</dbReference>
<dbReference type="SUPFAM" id="SSF48024">
    <property type="entry name" value="N-terminal domain of DnaB helicase"/>
    <property type="match status" value="1"/>
</dbReference>
<organism evidence="14 15">
    <name type="scientific">Oceanispirochaeta crateris</name>
    <dbReference type="NCBI Taxonomy" id="2518645"/>
    <lineage>
        <taxon>Bacteria</taxon>
        <taxon>Pseudomonadati</taxon>
        <taxon>Spirochaetota</taxon>
        <taxon>Spirochaetia</taxon>
        <taxon>Spirochaetales</taxon>
        <taxon>Spirochaetaceae</taxon>
        <taxon>Oceanispirochaeta</taxon>
    </lineage>
</organism>
<dbReference type="Pfam" id="PF00772">
    <property type="entry name" value="DnaB"/>
    <property type="match status" value="1"/>
</dbReference>
<keyword evidence="4 12" id="KW-0547">Nucleotide-binding</keyword>
<feature type="domain" description="SF4 helicase" evidence="13">
    <location>
        <begin position="182"/>
        <end position="446"/>
    </location>
</feature>
<gene>
    <name evidence="14" type="primary">dnaB</name>
    <name evidence="14" type="ORF">EXM22_06370</name>
</gene>
<dbReference type="SUPFAM" id="SSF52540">
    <property type="entry name" value="P-loop containing nucleoside triphosphate hydrolases"/>
    <property type="match status" value="1"/>
</dbReference>
<keyword evidence="9" id="KW-0413">Isomerase</keyword>
<dbReference type="KEGG" id="ock:EXM22_06370"/>
<comment type="catalytic activity">
    <reaction evidence="10 12">
        <text>ATP + H2O = ADP + phosphate + H(+)</text>
        <dbReference type="Rhea" id="RHEA:13065"/>
        <dbReference type="ChEBI" id="CHEBI:15377"/>
        <dbReference type="ChEBI" id="CHEBI:15378"/>
        <dbReference type="ChEBI" id="CHEBI:30616"/>
        <dbReference type="ChEBI" id="CHEBI:43474"/>
        <dbReference type="ChEBI" id="CHEBI:456216"/>
        <dbReference type="EC" id="5.6.2.3"/>
    </reaction>
</comment>
<evidence type="ECO:0000256" key="5">
    <source>
        <dbReference type="ARBA" id="ARBA00022801"/>
    </source>
</evidence>
<keyword evidence="5 12" id="KW-0378">Hydrolase</keyword>
<evidence type="ECO:0000256" key="2">
    <source>
        <dbReference type="ARBA" id="ARBA00022515"/>
    </source>
</evidence>
<name>A0A5C1QL07_9SPIO</name>
<evidence type="ECO:0000313" key="15">
    <source>
        <dbReference type="Proteomes" id="UP000324209"/>
    </source>
</evidence>
<dbReference type="GO" id="GO:0005524">
    <property type="term" value="F:ATP binding"/>
    <property type="evidence" value="ECO:0007669"/>
    <property type="project" value="UniProtKB-UniRule"/>
</dbReference>
<keyword evidence="6 12" id="KW-0347">Helicase</keyword>
<dbReference type="CDD" id="cd00984">
    <property type="entry name" value="DnaB_C"/>
    <property type="match status" value="1"/>
</dbReference>
<evidence type="ECO:0000256" key="4">
    <source>
        <dbReference type="ARBA" id="ARBA00022741"/>
    </source>
</evidence>
<dbReference type="InterPro" id="IPR007694">
    <property type="entry name" value="DNA_helicase_DnaB-like_C"/>
</dbReference>
<dbReference type="GO" id="GO:1990077">
    <property type="term" value="C:primosome complex"/>
    <property type="evidence" value="ECO:0007669"/>
    <property type="project" value="UniProtKB-UniRule"/>
</dbReference>
<dbReference type="GO" id="GO:0003677">
    <property type="term" value="F:DNA binding"/>
    <property type="evidence" value="ECO:0007669"/>
    <property type="project" value="UniProtKB-UniRule"/>
</dbReference>
<evidence type="ECO:0000256" key="6">
    <source>
        <dbReference type="ARBA" id="ARBA00022806"/>
    </source>
</evidence>
<dbReference type="InterPro" id="IPR027417">
    <property type="entry name" value="P-loop_NTPase"/>
</dbReference>
<dbReference type="EC" id="5.6.2.3" evidence="11 12"/>
<evidence type="ECO:0000256" key="12">
    <source>
        <dbReference type="RuleBase" id="RU362085"/>
    </source>
</evidence>
<accession>A0A5C1QL07</accession>
<keyword evidence="2 12" id="KW-0639">Primosome</keyword>
<dbReference type="InterPro" id="IPR016136">
    <property type="entry name" value="DNA_helicase_N/primase_C"/>
</dbReference>
<dbReference type="InterPro" id="IPR007692">
    <property type="entry name" value="DNA_helicase_DnaB"/>
</dbReference>
<reference evidence="14 15" key="1">
    <citation type="submission" date="2019-02" db="EMBL/GenBank/DDBJ databases">
        <title>Complete Genome Sequence and Methylome Analysis of free living Spirochaetas.</title>
        <authorList>
            <person name="Fomenkov A."/>
            <person name="Dubinina G."/>
            <person name="Leshcheva N."/>
            <person name="Mikheeva N."/>
            <person name="Grabovich M."/>
            <person name="Vincze T."/>
            <person name="Roberts R.J."/>
        </authorList>
    </citation>
    <scope>NUCLEOTIDE SEQUENCE [LARGE SCALE GENOMIC DNA]</scope>
    <source>
        <strain evidence="14 15">K2</strain>
    </source>
</reference>
<comment type="function">
    <text evidence="12">The main replicative DNA helicase, it participates in initiation and elongation during chromosome replication. Travels ahead of the DNA replisome, separating dsDNA into templates for DNA synthesis. A processive ATP-dependent 5'-3' DNA helicase it has DNA-dependent ATPase activity.</text>
</comment>
<dbReference type="InterPro" id="IPR036185">
    <property type="entry name" value="DNA_heli_DnaB-like_N_sf"/>
</dbReference>
<keyword evidence="7 12" id="KW-0067">ATP-binding</keyword>
<dbReference type="Gene3D" id="1.10.860.10">
    <property type="entry name" value="DNAb Helicase, Chain A"/>
    <property type="match status" value="1"/>
</dbReference>
<dbReference type="Pfam" id="PF03796">
    <property type="entry name" value="DnaB_C"/>
    <property type="match status" value="1"/>
</dbReference>
<evidence type="ECO:0000256" key="8">
    <source>
        <dbReference type="ARBA" id="ARBA00023125"/>
    </source>
</evidence>
<dbReference type="GO" id="GO:0005829">
    <property type="term" value="C:cytosol"/>
    <property type="evidence" value="ECO:0007669"/>
    <property type="project" value="TreeGrafter"/>
</dbReference>
<dbReference type="PANTHER" id="PTHR30153">
    <property type="entry name" value="REPLICATIVE DNA HELICASE DNAB"/>
    <property type="match status" value="1"/>
</dbReference>
<dbReference type="RefSeq" id="WP_149485710.1">
    <property type="nucleotide sequence ID" value="NZ_CP036150.1"/>
</dbReference>
<evidence type="ECO:0000259" key="13">
    <source>
        <dbReference type="PROSITE" id="PS51199"/>
    </source>
</evidence>
<evidence type="ECO:0000256" key="3">
    <source>
        <dbReference type="ARBA" id="ARBA00022705"/>
    </source>
</evidence>
<evidence type="ECO:0000256" key="1">
    <source>
        <dbReference type="ARBA" id="ARBA00008428"/>
    </source>
</evidence>
<dbReference type="GO" id="GO:0016887">
    <property type="term" value="F:ATP hydrolysis activity"/>
    <property type="evidence" value="ECO:0007669"/>
    <property type="project" value="RHEA"/>
</dbReference>
<dbReference type="InterPro" id="IPR007693">
    <property type="entry name" value="DNA_helicase_DnaB-like_N"/>
</dbReference>
<evidence type="ECO:0000313" key="14">
    <source>
        <dbReference type="EMBL" id="QEN07630.1"/>
    </source>
</evidence>
<dbReference type="Gene3D" id="3.40.50.300">
    <property type="entry name" value="P-loop containing nucleotide triphosphate hydrolases"/>
    <property type="match status" value="1"/>
</dbReference>
<dbReference type="AlphaFoldDB" id="A0A5C1QL07"/>
<dbReference type="GO" id="GO:0043139">
    <property type="term" value="F:5'-3' DNA helicase activity"/>
    <property type="evidence" value="ECO:0007669"/>
    <property type="project" value="UniProtKB-EC"/>
</dbReference>
<evidence type="ECO:0000256" key="10">
    <source>
        <dbReference type="ARBA" id="ARBA00048954"/>
    </source>
</evidence>
<evidence type="ECO:0000256" key="11">
    <source>
        <dbReference type="NCBIfam" id="TIGR00665"/>
    </source>
</evidence>
<dbReference type="PANTHER" id="PTHR30153:SF2">
    <property type="entry name" value="REPLICATIVE DNA HELICASE"/>
    <property type="match status" value="1"/>
</dbReference>
<comment type="similarity">
    <text evidence="1 12">Belongs to the helicase family. DnaB subfamily.</text>
</comment>